<reference evidence="4 5" key="1">
    <citation type="submission" date="2020-07" db="EMBL/GenBank/DDBJ databases">
        <title>Sequencing the genomes of 1000 actinobacteria strains.</title>
        <authorList>
            <person name="Klenk H.-P."/>
        </authorList>
    </citation>
    <scope>NUCLEOTIDE SEQUENCE [LARGE SCALE GENOMIC DNA]</scope>
    <source>
        <strain evidence="4 5">LI1</strain>
    </source>
</reference>
<dbReference type="AlphaFoldDB" id="A0A7Z0EE54"/>
<accession>A0A7Z0EE54</accession>
<feature type="domain" description="Amine oxidase" evidence="3">
    <location>
        <begin position="12"/>
        <end position="421"/>
    </location>
</feature>
<dbReference type="InterPro" id="IPR001613">
    <property type="entry name" value="Flavin_amine_oxidase"/>
</dbReference>
<organism evidence="4 5">
    <name type="scientific">Glaciibacter psychrotolerans</name>
    <dbReference type="NCBI Taxonomy" id="670054"/>
    <lineage>
        <taxon>Bacteria</taxon>
        <taxon>Bacillati</taxon>
        <taxon>Actinomycetota</taxon>
        <taxon>Actinomycetes</taxon>
        <taxon>Micrococcales</taxon>
        <taxon>Microbacteriaceae</taxon>
        <taxon>Glaciibacter</taxon>
    </lineage>
</organism>
<evidence type="ECO:0000313" key="5">
    <source>
        <dbReference type="Proteomes" id="UP000537260"/>
    </source>
</evidence>
<dbReference type="InterPro" id="IPR036188">
    <property type="entry name" value="FAD/NAD-bd_sf"/>
</dbReference>
<comment type="cofactor">
    <cofactor evidence="1">
        <name>FAD</name>
        <dbReference type="ChEBI" id="CHEBI:57692"/>
    </cofactor>
</comment>
<sequence length="427" mass="45473">MDTDVIVIGAGLAGLQCARRAERSGHSVIVLESEATIGGRVRTDSVDGFLCDRGFQLLNPAYPAVRDWIDVPALGLQKFGVGVVVRTGETSTTLAHPLRHPRFALETLRSELTPRSDLVALARWLGPTLLRPSRASHAARDQTLHESLDEAGLTGRFRRDVLDTFLAGVLADSTGTSSANYVRLLMRYFALGAPGLPRAGMQALPEQMAASLAEPVRLGAAARTVREAPGGIEVTTDHETIRGRIAVVAVGPADVAELTDLPAPATHGLTTWWFRATDRPQAQPPGVLSGGPFLMLDATRPGGGPAGSIWNAAVISDVAPSYAPPGETLVQATTLLDRPDGLAGEGDVRRDLERLYRTSTRHWEVLVHHVVPHALPAQPPPLGDRRPRWTGDRVLVTGDHRGTGSIQGALVAGDRAARAVIDLLAQL</sequence>
<dbReference type="PRINTS" id="PR00757">
    <property type="entry name" value="AMINEOXDASEF"/>
</dbReference>
<evidence type="ECO:0000259" key="3">
    <source>
        <dbReference type="Pfam" id="PF01593"/>
    </source>
</evidence>
<dbReference type="Proteomes" id="UP000537260">
    <property type="component" value="Unassembled WGS sequence"/>
</dbReference>
<evidence type="ECO:0000256" key="1">
    <source>
        <dbReference type="ARBA" id="ARBA00001974"/>
    </source>
</evidence>
<dbReference type="EMBL" id="JACCFM010000001">
    <property type="protein sequence ID" value="NYJ19816.1"/>
    <property type="molecule type" value="Genomic_DNA"/>
</dbReference>
<evidence type="ECO:0000313" key="4">
    <source>
        <dbReference type="EMBL" id="NYJ19816.1"/>
    </source>
</evidence>
<comment type="caution">
    <text evidence="4">The sequence shown here is derived from an EMBL/GenBank/DDBJ whole genome shotgun (WGS) entry which is preliminary data.</text>
</comment>
<dbReference type="InterPro" id="IPR002937">
    <property type="entry name" value="Amino_oxidase"/>
</dbReference>
<name>A0A7Z0EE54_9MICO</name>
<dbReference type="Gene3D" id="3.50.50.60">
    <property type="entry name" value="FAD/NAD(P)-binding domain"/>
    <property type="match status" value="1"/>
</dbReference>
<dbReference type="RefSeq" id="WP_179578512.1">
    <property type="nucleotide sequence ID" value="NZ_JACCFM010000001.1"/>
</dbReference>
<keyword evidence="2" id="KW-0560">Oxidoreductase</keyword>
<dbReference type="PANTHER" id="PTHR42841">
    <property type="entry name" value="AMINE OXIDASE"/>
    <property type="match status" value="1"/>
</dbReference>
<gene>
    <name evidence="4" type="ORF">HNR05_001607</name>
</gene>
<dbReference type="Pfam" id="PF01593">
    <property type="entry name" value="Amino_oxidase"/>
    <property type="match status" value="1"/>
</dbReference>
<dbReference type="SUPFAM" id="SSF51905">
    <property type="entry name" value="FAD/NAD(P)-binding domain"/>
    <property type="match status" value="1"/>
</dbReference>
<keyword evidence="5" id="KW-1185">Reference proteome</keyword>
<proteinExistence type="predicted"/>
<dbReference type="GO" id="GO:0016491">
    <property type="term" value="F:oxidoreductase activity"/>
    <property type="evidence" value="ECO:0007669"/>
    <property type="project" value="UniProtKB-KW"/>
</dbReference>
<protein>
    <submittedName>
        <fullName evidence="4">Phytoene dehydrogenase-like protein</fullName>
    </submittedName>
</protein>
<evidence type="ECO:0000256" key="2">
    <source>
        <dbReference type="ARBA" id="ARBA00023002"/>
    </source>
</evidence>